<dbReference type="InterPro" id="IPR017452">
    <property type="entry name" value="GPCR_Rhodpsn_7TM"/>
</dbReference>
<keyword evidence="14" id="KW-1185">Reference proteome</keyword>
<dbReference type="PANTHER" id="PTHR24246">
    <property type="entry name" value="OLFACTORY RECEPTOR AND ADENOSINE RECEPTOR"/>
    <property type="match status" value="1"/>
</dbReference>
<proteinExistence type="inferred from homology"/>
<gene>
    <name evidence="13" type="ORF">SK128_019098</name>
</gene>
<evidence type="ECO:0000256" key="7">
    <source>
        <dbReference type="ARBA" id="ARBA00023136"/>
    </source>
</evidence>
<dbReference type="CDD" id="cd00637">
    <property type="entry name" value="7tm_classA_rhodopsin-like"/>
    <property type="match status" value="1"/>
</dbReference>
<evidence type="ECO:0000259" key="12">
    <source>
        <dbReference type="PROSITE" id="PS50262"/>
    </source>
</evidence>
<dbReference type="PROSITE" id="PS50262">
    <property type="entry name" value="G_PROTEIN_RECEP_F1_2"/>
    <property type="match status" value="1"/>
</dbReference>
<keyword evidence="9" id="KW-0325">Glycoprotein</keyword>
<protein>
    <recommendedName>
        <fullName evidence="12">G-protein coupled receptors family 1 profile domain-containing protein</fullName>
    </recommendedName>
</protein>
<evidence type="ECO:0000313" key="13">
    <source>
        <dbReference type="EMBL" id="KAK7073223.1"/>
    </source>
</evidence>
<comment type="caution">
    <text evidence="13">The sequence shown here is derived from an EMBL/GenBank/DDBJ whole genome shotgun (WGS) entry which is preliminary data.</text>
</comment>
<dbReference type="GO" id="GO:0005886">
    <property type="term" value="C:plasma membrane"/>
    <property type="evidence" value="ECO:0007669"/>
    <property type="project" value="UniProtKB-SubCell"/>
</dbReference>
<feature type="transmembrane region" description="Helical" evidence="11">
    <location>
        <begin position="632"/>
        <end position="653"/>
    </location>
</feature>
<dbReference type="SUPFAM" id="SSF81321">
    <property type="entry name" value="Family A G protein-coupled receptor-like"/>
    <property type="match status" value="1"/>
</dbReference>
<evidence type="ECO:0000256" key="10">
    <source>
        <dbReference type="ARBA" id="ARBA00023224"/>
    </source>
</evidence>
<evidence type="ECO:0000256" key="9">
    <source>
        <dbReference type="ARBA" id="ARBA00023180"/>
    </source>
</evidence>
<evidence type="ECO:0000256" key="6">
    <source>
        <dbReference type="ARBA" id="ARBA00023040"/>
    </source>
</evidence>
<name>A0AAN9A326_HALRR</name>
<evidence type="ECO:0000256" key="2">
    <source>
        <dbReference type="ARBA" id="ARBA00010663"/>
    </source>
</evidence>
<keyword evidence="5 11" id="KW-1133">Transmembrane helix</keyword>
<feature type="transmembrane region" description="Helical" evidence="11">
    <location>
        <begin position="385"/>
        <end position="408"/>
    </location>
</feature>
<dbReference type="EMBL" id="JAXCGZ010013236">
    <property type="protein sequence ID" value="KAK7073223.1"/>
    <property type="molecule type" value="Genomic_DNA"/>
</dbReference>
<dbReference type="PANTHER" id="PTHR24246:SF27">
    <property type="entry name" value="ADENOSINE RECEPTOR, ISOFORM A"/>
    <property type="match status" value="1"/>
</dbReference>
<dbReference type="InterPro" id="IPR000276">
    <property type="entry name" value="GPCR_Rhodpsn"/>
</dbReference>
<comment type="subcellular location">
    <subcellularLocation>
        <location evidence="1">Cell membrane</location>
        <topology evidence="1">Multi-pass membrane protein</topology>
    </subcellularLocation>
</comment>
<comment type="similarity">
    <text evidence="2">Belongs to the G-protein coupled receptor 1 family.</text>
</comment>
<sequence length="749" mass="86525">MIGESLQSPAMKKNVTNMFLYNTILPFSQSSVILPNESMEPPSSSGKQTLSDISITTQHFHPLNASIYPETGCNYEKLLETIDYVSNFKGYGENYVHFQRYYPFLYDDFESSQADILKCVMKIFEITDCLNHVKNDTDYVYANCQSQVQTFFSYTCYSVSAAPSIVCIPEVNPFLFENEYRLHSYIQNILTNSSIDIRVLDICDITLSHMMYVPVPLNAWKKDSKIYIAIHDEDSIRICLPLYKLFSQCTIGRSIAKCYDENDVVFLFHDDNCQQHVLKFLPQHSNENQLECFQKLCEGEYKITDIVVEGINVSLYPANKCNNFSLSLISHRFYYFNESFYMSFNSFWPCCYANHYVIWMQEPEKRGLNRHWSYLPYECRVGEDFLVAFITIITVIGLTGNIIVLSVMFSGGHRGEPSSLLRTSLSLADFSLCSVVMLPAVYNNYSLIKGSLNPELMYEMNFLQNEIVPNQSKEYYEKYTYTNGWFYVFQAHVLCLCSSAALITMFFLSLERFIITYRPLKYKTYFTLPRVKRGIVSSWAFGVVSLLALSLDEGVSVYWHGWTKLSFPIANIKKDFPPFKVISIWLCLISICTIILSMLSLLCFRREQAKVFAEWKRLDMRVTGNYESENRYIALSLITIASFYLATVVPVGISTFADNENNIDDKFPLLQYFSWWLFLSGSSSNPYVYNMRSHLFKSDMAEFFQKILPNACNSILLPCVKHSPIKVQNYLCELDELESHNGSHNGLPK</sequence>
<feature type="transmembrane region" description="Helical" evidence="11">
    <location>
        <begin position="582"/>
        <end position="604"/>
    </location>
</feature>
<feature type="non-terminal residue" evidence="13">
    <location>
        <position position="749"/>
    </location>
</feature>
<reference evidence="13 14" key="1">
    <citation type="submission" date="2023-11" db="EMBL/GenBank/DDBJ databases">
        <title>Halocaridina rubra genome assembly.</title>
        <authorList>
            <person name="Smith C."/>
        </authorList>
    </citation>
    <scope>NUCLEOTIDE SEQUENCE [LARGE SCALE GENOMIC DNA]</scope>
    <source>
        <strain evidence="13">EP-1</strain>
        <tissue evidence="13">Whole</tissue>
    </source>
</reference>
<evidence type="ECO:0000313" key="14">
    <source>
        <dbReference type="Proteomes" id="UP001381693"/>
    </source>
</evidence>
<evidence type="ECO:0000256" key="1">
    <source>
        <dbReference type="ARBA" id="ARBA00004651"/>
    </source>
</evidence>
<keyword evidence="7 11" id="KW-0472">Membrane</keyword>
<feature type="transmembrane region" description="Helical" evidence="11">
    <location>
        <begin position="531"/>
        <end position="551"/>
    </location>
</feature>
<evidence type="ECO:0000256" key="3">
    <source>
        <dbReference type="ARBA" id="ARBA00022475"/>
    </source>
</evidence>
<dbReference type="GO" id="GO:0004930">
    <property type="term" value="F:G protein-coupled receptor activity"/>
    <property type="evidence" value="ECO:0007669"/>
    <property type="project" value="UniProtKB-KW"/>
</dbReference>
<keyword evidence="3" id="KW-1003">Cell membrane</keyword>
<keyword evidence="8" id="KW-0675">Receptor</keyword>
<dbReference type="AlphaFoldDB" id="A0AAN9A326"/>
<organism evidence="13 14">
    <name type="scientific">Halocaridina rubra</name>
    <name type="common">Hawaiian red shrimp</name>
    <dbReference type="NCBI Taxonomy" id="373956"/>
    <lineage>
        <taxon>Eukaryota</taxon>
        <taxon>Metazoa</taxon>
        <taxon>Ecdysozoa</taxon>
        <taxon>Arthropoda</taxon>
        <taxon>Crustacea</taxon>
        <taxon>Multicrustacea</taxon>
        <taxon>Malacostraca</taxon>
        <taxon>Eumalacostraca</taxon>
        <taxon>Eucarida</taxon>
        <taxon>Decapoda</taxon>
        <taxon>Pleocyemata</taxon>
        <taxon>Caridea</taxon>
        <taxon>Atyoidea</taxon>
        <taxon>Atyidae</taxon>
        <taxon>Halocaridina</taxon>
    </lineage>
</organism>
<evidence type="ECO:0000256" key="4">
    <source>
        <dbReference type="ARBA" id="ARBA00022692"/>
    </source>
</evidence>
<feature type="transmembrane region" description="Helical" evidence="11">
    <location>
        <begin position="420"/>
        <end position="442"/>
    </location>
</feature>
<keyword evidence="6" id="KW-0297">G-protein coupled receptor</keyword>
<evidence type="ECO:0000256" key="8">
    <source>
        <dbReference type="ARBA" id="ARBA00023170"/>
    </source>
</evidence>
<dbReference type="Proteomes" id="UP001381693">
    <property type="component" value="Unassembled WGS sequence"/>
</dbReference>
<keyword evidence="10" id="KW-0807">Transducer</keyword>
<evidence type="ECO:0000256" key="11">
    <source>
        <dbReference type="SAM" id="Phobius"/>
    </source>
</evidence>
<feature type="transmembrane region" description="Helical" evidence="11">
    <location>
        <begin position="673"/>
        <end position="690"/>
    </location>
</feature>
<feature type="transmembrane region" description="Helical" evidence="11">
    <location>
        <begin position="485"/>
        <end position="510"/>
    </location>
</feature>
<evidence type="ECO:0000256" key="5">
    <source>
        <dbReference type="ARBA" id="ARBA00022989"/>
    </source>
</evidence>
<accession>A0AAN9A326</accession>
<dbReference type="PRINTS" id="PR00237">
    <property type="entry name" value="GPCRRHODOPSN"/>
</dbReference>
<keyword evidence="4 11" id="KW-0812">Transmembrane</keyword>
<feature type="domain" description="G-protein coupled receptors family 1 profile" evidence="12">
    <location>
        <begin position="400"/>
        <end position="689"/>
    </location>
</feature>
<dbReference type="Gene3D" id="1.20.1070.10">
    <property type="entry name" value="Rhodopsin 7-helix transmembrane proteins"/>
    <property type="match status" value="1"/>
</dbReference>